<dbReference type="Gene3D" id="3.30.160.60">
    <property type="entry name" value="Classic Zinc Finger"/>
    <property type="match status" value="4"/>
</dbReference>
<dbReference type="OrthoDB" id="8922241at2759"/>
<dbReference type="FunFam" id="3.30.160.60:FF:001480">
    <property type="entry name" value="Si:cabz01071911.3"/>
    <property type="match status" value="1"/>
</dbReference>
<dbReference type="InParanoid" id="A0A7M7P8A0"/>
<dbReference type="KEGG" id="spu:763090"/>
<dbReference type="PANTHER" id="PTHR10032:SF272">
    <property type="entry name" value="OVO-LIKE ZINC FINGER 1A-RELATED"/>
    <property type="match status" value="1"/>
</dbReference>
<keyword evidence="3" id="KW-0479">Metal-binding</keyword>
<feature type="region of interest" description="Disordered" evidence="12">
    <location>
        <begin position="170"/>
        <end position="198"/>
    </location>
</feature>
<dbReference type="GeneID" id="763090"/>
<dbReference type="RefSeq" id="XP_030845331.1">
    <property type="nucleotide sequence ID" value="XM_030989471.1"/>
</dbReference>
<dbReference type="AlphaFoldDB" id="A0A7M7P8A0"/>
<feature type="domain" description="C2H2-type" evidence="13">
    <location>
        <begin position="402"/>
        <end position="425"/>
    </location>
</feature>
<dbReference type="GO" id="GO:0005634">
    <property type="term" value="C:nucleus"/>
    <property type="evidence" value="ECO:0007669"/>
    <property type="project" value="UniProtKB-SubCell"/>
</dbReference>
<keyword evidence="8" id="KW-0238">DNA-binding</keyword>
<feature type="domain" description="C2H2-type" evidence="13">
    <location>
        <begin position="346"/>
        <end position="373"/>
    </location>
</feature>
<keyword evidence="7" id="KW-0805">Transcription regulation</keyword>
<evidence type="ECO:0000256" key="8">
    <source>
        <dbReference type="ARBA" id="ARBA00023125"/>
    </source>
</evidence>
<evidence type="ECO:0000256" key="3">
    <source>
        <dbReference type="ARBA" id="ARBA00022723"/>
    </source>
</evidence>
<feature type="domain" description="C2H2-type" evidence="13">
    <location>
        <begin position="374"/>
        <end position="401"/>
    </location>
</feature>
<proteinExistence type="inferred from homology"/>
<evidence type="ECO:0000313" key="14">
    <source>
        <dbReference type="EnsemblMetazoa" id="XP_030845331"/>
    </source>
</evidence>
<keyword evidence="9" id="KW-0804">Transcription</keyword>
<evidence type="ECO:0000313" key="15">
    <source>
        <dbReference type="Proteomes" id="UP000007110"/>
    </source>
</evidence>
<feature type="compositionally biased region" description="Acidic residues" evidence="12">
    <location>
        <begin position="170"/>
        <end position="182"/>
    </location>
</feature>
<dbReference type="Proteomes" id="UP000007110">
    <property type="component" value="Unassembled WGS sequence"/>
</dbReference>
<organism evidence="14 15">
    <name type="scientific">Strongylocentrotus purpuratus</name>
    <name type="common">Purple sea urchin</name>
    <dbReference type="NCBI Taxonomy" id="7668"/>
    <lineage>
        <taxon>Eukaryota</taxon>
        <taxon>Metazoa</taxon>
        <taxon>Echinodermata</taxon>
        <taxon>Eleutherozoa</taxon>
        <taxon>Echinozoa</taxon>
        <taxon>Echinoidea</taxon>
        <taxon>Euechinoidea</taxon>
        <taxon>Echinacea</taxon>
        <taxon>Camarodonta</taxon>
        <taxon>Echinidea</taxon>
        <taxon>Strongylocentrotidae</taxon>
        <taxon>Strongylocentrotus</taxon>
    </lineage>
</organism>
<dbReference type="SUPFAM" id="SSF57667">
    <property type="entry name" value="beta-beta-alpha zinc fingers"/>
    <property type="match status" value="2"/>
</dbReference>
<keyword evidence="15" id="KW-1185">Reference proteome</keyword>
<comment type="subcellular location">
    <subcellularLocation>
        <location evidence="1">Nucleus</location>
    </subcellularLocation>
</comment>
<dbReference type="PANTHER" id="PTHR10032">
    <property type="entry name" value="ZINC FINGER PROTEIN WITH KRAB AND SCAN DOMAINS"/>
    <property type="match status" value="1"/>
</dbReference>
<evidence type="ECO:0000256" key="7">
    <source>
        <dbReference type="ARBA" id="ARBA00023015"/>
    </source>
</evidence>
<dbReference type="GO" id="GO:0003700">
    <property type="term" value="F:DNA-binding transcription factor activity"/>
    <property type="evidence" value="ECO:0000318"/>
    <property type="project" value="GO_Central"/>
</dbReference>
<evidence type="ECO:0000256" key="12">
    <source>
        <dbReference type="SAM" id="MobiDB-lite"/>
    </source>
</evidence>
<sequence length="450" mass="52240">MSEVSPGDLDGLESYAEIREYDGVSDDEFQDKQDRVKKCLTGNHSSVRSECPGVCPLCSTIWNSLADRTSHLQTHIPKDQGRQAFKEACEAIEKKIGKEYTQRMGWCELKEPQEETAWNCLVEREGIFKAGRSRDSFPQSDCKEKAIIIQRCQYMSSRCLGDQDSLESDDSFEYGGDSDEDVEGKPAHKRKRHQSKNRKPAFKFPEACPICFEAWKEKRKVMHHLQKHIPIDQGPEAIKDAVQSIKSKFEKEHNFDMGWCGECKKLLLRFRTHLNRCHDKNSRYGVLCQQCGKMINSQYIKRHEISHLEIKESDYVQCPQCPSRFKHQQYLKSHVRCVHNKKPRSAQCSTCSKVLKSREHLKRHLVIHSGVKPYSCSMCDKSFTQSSNLKAHMRQHTGDKPYVCELCEMAFNHKVSLKNHKKKLHGIDWWKERESLKKEDPERNKSDGSE</sequence>
<dbReference type="InterPro" id="IPR013087">
    <property type="entry name" value="Znf_C2H2_type"/>
</dbReference>
<comment type="similarity">
    <text evidence="2">Belongs to the krueppel C2H2-type zinc-finger protein family.</text>
</comment>
<dbReference type="InterPro" id="IPR027756">
    <property type="entry name" value="Ovo-like"/>
</dbReference>
<evidence type="ECO:0000256" key="11">
    <source>
        <dbReference type="PROSITE-ProRule" id="PRU00042"/>
    </source>
</evidence>
<reference evidence="14" key="2">
    <citation type="submission" date="2021-01" db="UniProtKB">
        <authorList>
            <consortium name="EnsemblMetazoa"/>
        </authorList>
    </citation>
    <scope>IDENTIFICATION</scope>
</reference>
<dbReference type="GO" id="GO:0000978">
    <property type="term" value="F:RNA polymerase II cis-regulatory region sequence-specific DNA binding"/>
    <property type="evidence" value="ECO:0000318"/>
    <property type="project" value="GO_Central"/>
</dbReference>
<reference evidence="15" key="1">
    <citation type="submission" date="2015-02" db="EMBL/GenBank/DDBJ databases">
        <title>Genome sequencing for Strongylocentrotus purpuratus.</title>
        <authorList>
            <person name="Murali S."/>
            <person name="Liu Y."/>
            <person name="Vee V."/>
            <person name="English A."/>
            <person name="Wang M."/>
            <person name="Skinner E."/>
            <person name="Han Y."/>
            <person name="Muzny D.M."/>
            <person name="Worley K.C."/>
            <person name="Gibbs R.A."/>
        </authorList>
    </citation>
    <scope>NUCLEOTIDE SEQUENCE</scope>
</reference>
<dbReference type="PROSITE" id="PS00028">
    <property type="entry name" value="ZINC_FINGER_C2H2_1"/>
    <property type="match status" value="4"/>
</dbReference>
<evidence type="ECO:0000256" key="9">
    <source>
        <dbReference type="ARBA" id="ARBA00023163"/>
    </source>
</evidence>
<name>A0A7M7P8A0_STRPU</name>
<dbReference type="InterPro" id="IPR036236">
    <property type="entry name" value="Znf_C2H2_sf"/>
</dbReference>
<protein>
    <recommendedName>
        <fullName evidence="13">C2H2-type domain-containing protein</fullName>
    </recommendedName>
</protein>
<dbReference type="GO" id="GO:0008270">
    <property type="term" value="F:zinc ion binding"/>
    <property type="evidence" value="ECO:0007669"/>
    <property type="project" value="UniProtKB-KW"/>
</dbReference>
<accession>A0A7M7P8A0</accession>
<keyword evidence="6" id="KW-0862">Zinc</keyword>
<dbReference type="SMART" id="SM00355">
    <property type="entry name" value="ZnF_C2H2"/>
    <property type="match status" value="7"/>
</dbReference>
<evidence type="ECO:0000256" key="5">
    <source>
        <dbReference type="ARBA" id="ARBA00022771"/>
    </source>
</evidence>
<dbReference type="PROSITE" id="PS50157">
    <property type="entry name" value="ZINC_FINGER_C2H2_2"/>
    <property type="match status" value="4"/>
</dbReference>
<dbReference type="Pfam" id="PF12874">
    <property type="entry name" value="zf-met"/>
    <property type="match status" value="1"/>
</dbReference>
<feature type="compositionally biased region" description="Basic residues" evidence="12">
    <location>
        <begin position="187"/>
        <end position="198"/>
    </location>
</feature>
<dbReference type="EnsemblMetazoa" id="XM_030989471">
    <property type="protein sequence ID" value="XP_030845331"/>
    <property type="gene ID" value="LOC763090"/>
</dbReference>
<keyword evidence="5 11" id="KW-0863">Zinc-finger</keyword>
<dbReference type="FunFam" id="3.30.160.60:FF:003266">
    <property type="entry name" value="Uncharacterized protein"/>
    <property type="match status" value="1"/>
</dbReference>
<dbReference type="FunFam" id="3.30.160.60:FF:004175">
    <property type="match status" value="1"/>
</dbReference>
<evidence type="ECO:0000256" key="6">
    <source>
        <dbReference type="ARBA" id="ARBA00022833"/>
    </source>
</evidence>
<evidence type="ECO:0000256" key="1">
    <source>
        <dbReference type="ARBA" id="ARBA00004123"/>
    </source>
</evidence>
<evidence type="ECO:0000256" key="2">
    <source>
        <dbReference type="ARBA" id="ARBA00006991"/>
    </source>
</evidence>
<keyword evidence="4" id="KW-0677">Repeat</keyword>
<keyword evidence="10" id="KW-0539">Nucleus</keyword>
<evidence type="ECO:0000256" key="10">
    <source>
        <dbReference type="ARBA" id="ARBA00023242"/>
    </source>
</evidence>
<dbReference type="Pfam" id="PF00096">
    <property type="entry name" value="zf-C2H2"/>
    <property type="match status" value="2"/>
</dbReference>
<evidence type="ECO:0000256" key="4">
    <source>
        <dbReference type="ARBA" id="ARBA00022737"/>
    </source>
</evidence>
<feature type="domain" description="C2H2-type" evidence="13">
    <location>
        <begin position="316"/>
        <end position="344"/>
    </location>
</feature>
<evidence type="ECO:0000259" key="13">
    <source>
        <dbReference type="PROSITE" id="PS50157"/>
    </source>
</evidence>
<dbReference type="GO" id="GO:0006357">
    <property type="term" value="P:regulation of transcription by RNA polymerase II"/>
    <property type="evidence" value="ECO:0000318"/>
    <property type="project" value="GO_Central"/>
</dbReference>